<sequence length="1022" mass="114937">MNSESSNGGESTLWPEFWDSCARLLTIYPDRPATVDRDAEVKQLERQLKSVAEEMLPALCEGDHWVGDASVGKGNWAAVPWVAFFDSRETTSAQKGVYPVIHLSPEAPVGIRIGLGIAAKAYRGREDEKAAAVWDELGSDRRQELIDVGFVDVVSGSSQRTPIGSGGLARRYDKGMVFERFVNLEELKRSPAELTKALKVLLTSYRHWVDIESSEPTDDVGIDFLTLMREYADERVVFLSPKRDRRFIITDVDDRGCTVQRLDSESPARVTLSAYQSKLAWLKEQGGQAPRKEIDNTTAVQICYLLMPELGLKADRRTALIFENDQQRADNLISLIQSMHAVTLYKPVILTLVIEAIRDGELDDNRISFDWLLPRFVSRMREHGKEIGEQQLAEGFGRLASDLFWMHAHHDPSELLDVSAPTPAKIRERVSHARLQEAYWEMLQDVDCQSRVLDAIESKWWPAEPVEIDMPKYWILAPGQKATLWEDWQERGVGTIGWRDTGDLSEYSSQAELEEYAESKAAARMLWLFYKTMKTGDVVFAKVGRSAICGWGIVTGEYEYDEDQEPHPSSRTIDWKGVDEHPMPSTMLLPMQTLTPMDTNIPFLCEMKGAYDGIPGLDAIDCDEEDDDDDEIELIAETNLAEATENLIDAIEAEGFIFHPWQIATYITALRTKPFVILAGVSGTGKSKLPALVADLTTGKMDRVSVRPDWTDSSDVLGYVDLQDRFRPGVVLKAARIASTDLERYHVCLLDEMNLARVEHYFAEVLSSVEDRRKATTGGFQTTKLVAQTLPAEYREWQEQIMPANFGIVGTVNMDESSHGFSRKVLDRAFTLELSEVDLDLDQSTSSVGSMDPVYWPAAFWHCNATRLSECDQDSPAFRAPAERATEVLQQANKCLVHSQLQVGYRTRDEVILFLLNSEKVKDSFRTRDGKQVDPLDLALMMKVLPRLVGGSNAIHRTMIGLLGLAHGQSMNESDDAETAVKSWADADRPDAIEGVAFPRTASRLCLMWERLKSEGYTSFWL</sequence>
<name>A0A5C5YZG1_9BACT</name>
<keyword evidence="4" id="KW-1185">Reference proteome</keyword>
<dbReference type="RefSeq" id="WP_146395567.1">
    <property type="nucleotide sequence ID" value="NZ_SJPJ01000001.1"/>
</dbReference>
<proteinExistence type="predicted"/>
<dbReference type="GO" id="GO:0016887">
    <property type="term" value="F:ATP hydrolysis activity"/>
    <property type="evidence" value="ECO:0007669"/>
    <property type="project" value="InterPro"/>
</dbReference>
<protein>
    <submittedName>
        <fullName evidence="3">5-methylcytosine-specific restriction enzyme subunit McrB</fullName>
    </submittedName>
</protein>
<dbReference type="Proteomes" id="UP000315010">
    <property type="component" value="Unassembled WGS sequence"/>
</dbReference>
<reference evidence="3 4" key="1">
    <citation type="submission" date="2019-02" db="EMBL/GenBank/DDBJ databases">
        <title>Deep-cultivation of Planctomycetes and their phenomic and genomic characterization uncovers novel biology.</title>
        <authorList>
            <person name="Wiegand S."/>
            <person name="Jogler M."/>
            <person name="Boedeker C."/>
            <person name="Pinto D."/>
            <person name="Vollmers J."/>
            <person name="Rivas-Marin E."/>
            <person name="Kohn T."/>
            <person name="Peeters S.H."/>
            <person name="Heuer A."/>
            <person name="Rast P."/>
            <person name="Oberbeckmann S."/>
            <person name="Bunk B."/>
            <person name="Jeske O."/>
            <person name="Meyerdierks A."/>
            <person name="Storesund J.E."/>
            <person name="Kallscheuer N."/>
            <person name="Luecker S."/>
            <person name="Lage O.M."/>
            <person name="Pohl T."/>
            <person name="Merkel B.J."/>
            <person name="Hornburger P."/>
            <person name="Mueller R.-W."/>
            <person name="Bruemmer F."/>
            <person name="Labrenz M."/>
            <person name="Spormann A.M."/>
            <person name="Op Den Camp H."/>
            <person name="Overmann J."/>
            <person name="Amann R."/>
            <person name="Jetten M.S.M."/>
            <person name="Mascher T."/>
            <person name="Medema M.H."/>
            <person name="Devos D.P."/>
            <person name="Kaster A.-K."/>
            <person name="Ovreas L."/>
            <person name="Rohde M."/>
            <person name="Galperin M.Y."/>
            <person name="Jogler C."/>
        </authorList>
    </citation>
    <scope>NUCLEOTIDE SEQUENCE [LARGE SCALE GENOMIC DNA]</scope>
    <source>
        <strain evidence="3 4">CA13</strain>
    </source>
</reference>
<dbReference type="Gene3D" id="3.40.50.300">
    <property type="entry name" value="P-loop containing nucleotide triphosphate hydrolases"/>
    <property type="match status" value="1"/>
</dbReference>
<evidence type="ECO:0000259" key="1">
    <source>
        <dbReference type="Pfam" id="PF07728"/>
    </source>
</evidence>
<dbReference type="InterPro" id="IPR021961">
    <property type="entry name" value="McrB_DNA-bd"/>
</dbReference>
<dbReference type="SUPFAM" id="SSF52540">
    <property type="entry name" value="P-loop containing nucleoside triphosphate hydrolases"/>
    <property type="match status" value="1"/>
</dbReference>
<dbReference type="Gene3D" id="3.30.920.90">
    <property type="match status" value="1"/>
</dbReference>
<gene>
    <name evidence="3" type="ORF">CA13_19170</name>
</gene>
<dbReference type="InterPro" id="IPR027417">
    <property type="entry name" value="P-loop_NTPase"/>
</dbReference>
<accession>A0A5C5YZG1</accession>
<dbReference type="GO" id="GO:0005524">
    <property type="term" value="F:ATP binding"/>
    <property type="evidence" value="ECO:0007669"/>
    <property type="project" value="InterPro"/>
</dbReference>
<dbReference type="Pfam" id="PF12102">
    <property type="entry name" value="MrcB_N"/>
    <property type="match status" value="1"/>
</dbReference>
<feature type="domain" description="Type IV methyl-directed restriction enzyme EcoKMcrB subunit DNA-binding" evidence="2">
    <location>
        <begin position="49"/>
        <end position="208"/>
    </location>
</feature>
<dbReference type="EMBL" id="SJPJ01000001">
    <property type="protein sequence ID" value="TWT80498.1"/>
    <property type="molecule type" value="Genomic_DNA"/>
</dbReference>
<dbReference type="Pfam" id="PF07728">
    <property type="entry name" value="AAA_5"/>
    <property type="match status" value="1"/>
</dbReference>
<evidence type="ECO:0000313" key="4">
    <source>
        <dbReference type="Proteomes" id="UP000315010"/>
    </source>
</evidence>
<comment type="caution">
    <text evidence="3">The sequence shown here is derived from an EMBL/GenBank/DDBJ whole genome shotgun (WGS) entry which is preliminary data.</text>
</comment>
<feature type="domain" description="ATPase dynein-related AAA" evidence="1">
    <location>
        <begin position="676"/>
        <end position="826"/>
    </location>
</feature>
<evidence type="ECO:0000313" key="3">
    <source>
        <dbReference type="EMBL" id="TWT80498.1"/>
    </source>
</evidence>
<organism evidence="3 4">
    <name type="scientific">Novipirellula herctigrandis</name>
    <dbReference type="NCBI Taxonomy" id="2527986"/>
    <lineage>
        <taxon>Bacteria</taxon>
        <taxon>Pseudomonadati</taxon>
        <taxon>Planctomycetota</taxon>
        <taxon>Planctomycetia</taxon>
        <taxon>Pirellulales</taxon>
        <taxon>Pirellulaceae</taxon>
        <taxon>Novipirellula</taxon>
    </lineage>
</organism>
<dbReference type="OrthoDB" id="9781481at2"/>
<dbReference type="InterPro" id="IPR011704">
    <property type="entry name" value="ATPase_dyneun-rel_AAA"/>
</dbReference>
<evidence type="ECO:0000259" key="2">
    <source>
        <dbReference type="Pfam" id="PF12102"/>
    </source>
</evidence>
<dbReference type="AlphaFoldDB" id="A0A5C5YZG1"/>